<dbReference type="AlphaFoldDB" id="A0A8C5JKT4"/>
<dbReference type="SMART" id="SM00184">
    <property type="entry name" value="RING"/>
    <property type="match status" value="1"/>
</dbReference>
<dbReference type="Proteomes" id="UP000694408">
    <property type="component" value="Unplaced"/>
</dbReference>
<dbReference type="Pfam" id="PF00097">
    <property type="entry name" value="zf-C3HC4"/>
    <property type="match status" value="1"/>
</dbReference>
<evidence type="ECO:0000256" key="1">
    <source>
        <dbReference type="ARBA" id="ARBA00000900"/>
    </source>
</evidence>
<dbReference type="Ensembl" id="ENSJHYT00000024146.1">
    <property type="protein sequence ID" value="ENSJHYP00000020035.1"/>
    <property type="gene ID" value="ENSJHYG00000015198.1"/>
</dbReference>
<dbReference type="SUPFAM" id="SSF57850">
    <property type="entry name" value="RING/U-box"/>
    <property type="match status" value="1"/>
</dbReference>
<dbReference type="PROSITE" id="PS50089">
    <property type="entry name" value="ZF_RING_2"/>
    <property type="match status" value="1"/>
</dbReference>
<accession>A0A8C5JKT4</accession>
<keyword evidence="4" id="KW-0479">Metal-binding</keyword>
<reference evidence="12" key="1">
    <citation type="submission" date="2025-08" db="UniProtKB">
        <authorList>
            <consortium name="Ensembl"/>
        </authorList>
    </citation>
    <scope>IDENTIFICATION</scope>
</reference>
<dbReference type="OMA" id="ACPCTAF"/>
<dbReference type="PANTHER" id="PTHR46077">
    <property type="entry name" value="E3 UBIQUITIN-PROTEIN LIGASE TOPORS"/>
    <property type="match status" value="1"/>
</dbReference>
<evidence type="ECO:0000256" key="10">
    <source>
        <dbReference type="SAM" id="MobiDB-lite"/>
    </source>
</evidence>
<evidence type="ECO:0000256" key="4">
    <source>
        <dbReference type="ARBA" id="ARBA00022723"/>
    </source>
</evidence>
<dbReference type="EC" id="2.3.2.27" evidence="2"/>
<keyword evidence="6" id="KW-0862">Zinc</keyword>
<feature type="compositionally biased region" description="Low complexity" evidence="10">
    <location>
        <begin position="12"/>
        <end position="23"/>
    </location>
</feature>
<dbReference type="InterPro" id="IPR018957">
    <property type="entry name" value="Znf_C3HC4_RING-type"/>
</dbReference>
<protein>
    <recommendedName>
        <fullName evidence="2">RING-type E3 ubiquitin transferase</fullName>
        <ecNumber evidence="2">2.3.2.27</ecNumber>
    </recommendedName>
</protein>
<evidence type="ECO:0000256" key="3">
    <source>
        <dbReference type="ARBA" id="ARBA00022679"/>
    </source>
</evidence>
<dbReference type="GO" id="GO:0000209">
    <property type="term" value="P:protein polyubiquitination"/>
    <property type="evidence" value="ECO:0007669"/>
    <property type="project" value="TreeGrafter"/>
</dbReference>
<sequence>MARGAAEALQESGSAAPAAPSGGQREAAAAGPCPICLGDLDDAAHVDTCLHTFCFACIRQWAAVRAACPCTAFLWDPSPLAGKGLQVLGT</sequence>
<keyword evidence="13" id="KW-1185">Reference proteome</keyword>
<dbReference type="GO" id="GO:0008270">
    <property type="term" value="F:zinc ion binding"/>
    <property type="evidence" value="ECO:0007669"/>
    <property type="project" value="UniProtKB-KW"/>
</dbReference>
<reference evidence="12" key="2">
    <citation type="submission" date="2025-09" db="UniProtKB">
        <authorList>
            <consortium name="Ensembl"/>
        </authorList>
    </citation>
    <scope>IDENTIFICATION</scope>
</reference>
<evidence type="ECO:0000256" key="8">
    <source>
        <dbReference type="ARBA" id="ARBA00023163"/>
    </source>
</evidence>
<dbReference type="InterPro" id="IPR013083">
    <property type="entry name" value="Znf_RING/FYVE/PHD"/>
</dbReference>
<evidence type="ECO:0000256" key="7">
    <source>
        <dbReference type="ARBA" id="ARBA00023015"/>
    </source>
</evidence>
<dbReference type="GO" id="GO:0006513">
    <property type="term" value="P:protein monoubiquitination"/>
    <property type="evidence" value="ECO:0007669"/>
    <property type="project" value="TreeGrafter"/>
</dbReference>
<feature type="domain" description="RING-type" evidence="11">
    <location>
        <begin position="33"/>
        <end position="69"/>
    </location>
</feature>
<keyword evidence="5 9" id="KW-0863">Zinc-finger</keyword>
<evidence type="ECO:0000256" key="6">
    <source>
        <dbReference type="ARBA" id="ARBA00022833"/>
    </source>
</evidence>
<organism evidence="12 13">
    <name type="scientific">Junco hyemalis</name>
    <name type="common">Dark-eyed junco</name>
    <dbReference type="NCBI Taxonomy" id="40217"/>
    <lineage>
        <taxon>Eukaryota</taxon>
        <taxon>Metazoa</taxon>
        <taxon>Chordata</taxon>
        <taxon>Craniata</taxon>
        <taxon>Vertebrata</taxon>
        <taxon>Euteleostomi</taxon>
        <taxon>Archelosauria</taxon>
        <taxon>Archosauria</taxon>
        <taxon>Dinosauria</taxon>
        <taxon>Saurischia</taxon>
        <taxon>Theropoda</taxon>
        <taxon>Coelurosauria</taxon>
        <taxon>Aves</taxon>
        <taxon>Neognathae</taxon>
        <taxon>Neoaves</taxon>
        <taxon>Telluraves</taxon>
        <taxon>Australaves</taxon>
        <taxon>Passeriformes</taxon>
        <taxon>Passerellidae</taxon>
        <taxon>Junco</taxon>
    </lineage>
</organism>
<feature type="region of interest" description="Disordered" evidence="10">
    <location>
        <begin position="1"/>
        <end position="29"/>
    </location>
</feature>
<dbReference type="PANTHER" id="PTHR46077:SF1">
    <property type="entry name" value="TOP1 BINDING ARGININE_SERINE RICH PROTEIN, E3 UBIQUITIN LIGASE"/>
    <property type="match status" value="1"/>
</dbReference>
<name>A0A8C5JKT4_JUNHY</name>
<keyword evidence="8" id="KW-0804">Transcription</keyword>
<evidence type="ECO:0000256" key="9">
    <source>
        <dbReference type="PROSITE-ProRule" id="PRU00175"/>
    </source>
</evidence>
<dbReference type="GO" id="GO:0061630">
    <property type="term" value="F:ubiquitin protein ligase activity"/>
    <property type="evidence" value="ECO:0007669"/>
    <property type="project" value="UniProtKB-EC"/>
</dbReference>
<evidence type="ECO:0000259" key="11">
    <source>
        <dbReference type="PROSITE" id="PS50089"/>
    </source>
</evidence>
<evidence type="ECO:0000256" key="2">
    <source>
        <dbReference type="ARBA" id="ARBA00012483"/>
    </source>
</evidence>
<dbReference type="PROSITE" id="PS00518">
    <property type="entry name" value="ZF_RING_1"/>
    <property type="match status" value="1"/>
</dbReference>
<comment type="catalytic activity">
    <reaction evidence="1">
        <text>S-ubiquitinyl-[E2 ubiquitin-conjugating enzyme]-L-cysteine + [acceptor protein]-L-lysine = [E2 ubiquitin-conjugating enzyme]-L-cysteine + N(6)-ubiquitinyl-[acceptor protein]-L-lysine.</text>
        <dbReference type="EC" id="2.3.2.27"/>
    </reaction>
</comment>
<keyword evidence="3" id="KW-0808">Transferase</keyword>
<keyword evidence="7" id="KW-0805">Transcription regulation</keyword>
<evidence type="ECO:0000313" key="13">
    <source>
        <dbReference type="Proteomes" id="UP000694408"/>
    </source>
</evidence>
<dbReference type="InterPro" id="IPR017907">
    <property type="entry name" value="Znf_RING_CS"/>
</dbReference>
<evidence type="ECO:0000256" key="5">
    <source>
        <dbReference type="ARBA" id="ARBA00022771"/>
    </source>
</evidence>
<dbReference type="InterPro" id="IPR001841">
    <property type="entry name" value="Znf_RING"/>
</dbReference>
<proteinExistence type="predicted"/>
<evidence type="ECO:0000313" key="12">
    <source>
        <dbReference type="Ensembl" id="ENSJHYP00000020035.1"/>
    </source>
</evidence>
<dbReference type="Gene3D" id="3.30.40.10">
    <property type="entry name" value="Zinc/RING finger domain, C3HC4 (zinc finger)"/>
    <property type="match status" value="1"/>
</dbReference>